<comment type="caution">
    <text evidence="1">The sequence shown here is derived from an EMBL/GenBank/DDBJ whole genome shotgun (WGS) entry which is preliminary data.</text>
</comment>
<organism evidence="1 2">
    <name type="scientific">Arctium lappa</name>
    <name type="common">Greater burdock</name>
    <name type="synonym">Lappa major</name>
    <dbReference type="NCBI Taxonomy" id="4217"/>
    <lineage>
        <taxon>Eukaryota</taxon>
        <taxon>Viridiplantae</taxon>
        <taxon>Streptophyta</taxon>
        <taxon>Embryophyta</taxon>
        <taxon>Tracheophyta</taxon>
        <taxon>Spermatophyta</taxon>
        <taxon>Magnoliopsida</taxon>
        <taxon>eudicotyledons</taxon>
        <taxon>Gunneridae</taxon>
        <taxon>Pentapetalae</taxon>
        <taxon>asterids</taxon>
        <taxon>campanulids</taxon>
        <taxon>Asterales</taxon>
        <taxon>Asteraceae</taxon>
        <taxon>Carduoideae</taxon>
        <taxon>Cardueae</taxon>
        <taxon>Arctiinae</taxon>
        <taxon>Arctium</taxon>
    </lineage>
</organism>
<name>A0ACB9ABD6_ARCLA</name>
<protein>
    <submittedName>
        <fullName evidence="1">Uncharacterized protein</fullName>
    </submittedName>
</protein>
<evidence type="ECO:0000313" key="2">
    <source>
        <dbReference type="Proteomes" id="UP001055879"/>
    </source>
</evidence>
<accession>A0ACB9ABD6</accession>
<sequence length="70" mass="8011">MIQIQIGLQNLLDVVYYQIYIIFPLWNCNNKASLPATFLPPLQMVLKIPSSLPLYSTLFAFDASDCIIFK</sequence>
<dbReference type="Proteomes" id="UP001055879">
    <property type="component" value="Linkage Group LG08"/>
</dbReference>
<reference evidence="1 2" key="2">
    <citation type="journal article" date="2022" name="Mol. Ecol. Resour.">
        <title>The genomes of chicory, endive, great burdock and yacon provide insights into Asteraceae paleo-polyploidization history and plant inulin production.</title>
        <authorList>
            <person name="Fan W."/>
            <person name="Wang S."/>
            <person name="Wang H."/>
            <person name="Wang A."/>
            <person name="Jiang F."/>
            <person name="Liu H."/>
            <person name="Zhao H."/>
            <person name="Xu D."/>
            <person name="Zhang Y."/>
        </authorList>
    </citation>
    <scope>NUCLEOTIDE SEQUENCE [LARGE SCALE GENOMIC DNA]</scope>
    <source>
        <strain evidence="2">cv. Niubang</strain>
    </source>
</reference>
<keyword evidence="2" id="KW-1185">Reference proteome</keyword>
<evidence type="ECO:0000313" key="1">
    <source>
        <dbReference type="EMBL" id="KAI3707157.1"/>
    </source>
</evidence>
<gene>
    <name evidence="1" type="ORF">L6452_25424</name>
</gene>
<dbReference type="EMBL" id="CM042054">
    <property type="protein sequence ID" value="KAI3707157.1"/>
    <property type="molecule type" value="Genomic_DNA"/>
</dbReference>
<proteinExistence type="predicted"/>
<reference evidence="2" key="1">
    <citation type="journal article" date="2022" name="Mol. Ecol. Resour.">
        <title>The genomes of chicory, endive, great burdock and yacon provide insights into Asteraceae palaeo-polyploidization history and plant inulin production.</title>
        <authorList>
            <person name="Fan W."/>
            <person name="Wang S."/>
            <person name="Wang H."/>
            <person name="Wang A."/>
            <person name="Jiang F."/>
            <person name="Liu H."/>
            <person name="Zhao H."/>
            <person name="Xu D."/>
            <person name="Zhang Y."/>
        </authorList>
    </citation>
    <scope>NUCLEOTIDE SEQUENCE [LARGE SCALE GENOMIC DNA]</scope>
    <source>
        <strain evidence="2">cv. Niubang</strain>
    </source>
</reference>